<name>A0A059F5Q4_9MICR</name>
<evidence type="ECO:0000313" key="3">
    <source>
        <dbReference type="Proteomes" id="UP000030655"/>
    </source>
</evidence>
<reference evidence="2 3" key="2">
    <citation type="submission" date="2014-03" db="EMBL/GenBank/DDBJ databases">
        <title>The Genome Sequence of Anncaliia algerae insect isolate PRA339.</title>
        <authorList>
            <consortium name="The Broad Institute Genome Sequencing Platform"/>
            <consortium name="The Broad Institute Genome Sequencing Center for Infectious Disease"/>
            <person name="Cuomo C."/>
            <person name="Becnel J."/>
            <person name="Sanscrainte N."/>
            <person name="Walker B."/>
            <person name="Young S.K."/>
            <person name="Zeng Q."/>
            <person name="Gargeya S."/>
            <person name="Fitzgerald M."/>
            <person name="Haas B."/>
            <person name="Abouelleil A."/>
            <person name="Alvarado L."/>
            <person name="Arachchi H.M."/>
            <person name="Berlin A.M."/>
            <person name="Chapman S.B."/>
            <person name="Dewar J."/>
            <person name="Goldberg J."/>
            <person name="Griggs A."/>
            <person name="Gujja S."/>
            <person name="Hansen M."/>
            <person name="Howarth C."/>
            <person name="Imamovic A."/>
            <person name="Larimer J."/>
            <person name="McCowan C."/>
            <person name="Murphy C."/>
            <person name="Neiman D."/>
            <person name="Pearson M."/>
            <person name="Priest M."/>
            <person name="Roberts A."/>
            <person name="Saif S."/>
            <person name="Shea T."/>
            <person name="Sisk P."/>
            <person name="Sykes S."/>
            <person name="Wortman J."/>
            <person name="Nusbaum C."/>
            <person name="Birren B."/>
        </authorList>
    </citation>
    <scope>NUCLEOTIDE SEQUENCE [LARGE SCALE GENOMIC DNA]</scope>
    <source>
        <strain evidence="2 3">PRA339</strain>
    </source>
</reference>
<gene>
    <name evidence="2" type="ORF">H312_00183</name>
</gene>
<dbReference type="HOGENOM" id="CLU_2132928_0_0_1"/>
<keyword evidence="3" id="KW-1185">Reference proteome</keyword>
<evidence type="ECO:0000313" key="2">
    <source>
        <dbReference type="EMBL" id="KCZ82525.1"/>
    </source>
</evidence>
<dbReference type="AlphaFoldDB" id="A0A059F5Q4"/>
<dbReference type="Proteomes" id="UP000030655">
    <property type="component" value="Unassembled WGS sequence"/>
</dbReference>
<dbReference type="VEuPathDB" id="MicrosporidiaDB:H312_00183"/>
<proteinExistence type="predicted"/>
<sequence length="113" mass="13395">MSDDFTDENKKEKSFKQEVWDRSNATNENNTENKIIIQDNNNLQINYNISTNNEVTLNNKYDANHSSDNSLKAVKDIKTNPQKKNKKIIKKRRKKINLDEPLRHCMVFDRKKI</sequence>
<reference evidence="3" key="1">
    <citation type="submission" date="2013-02" db="EMBL/GenBank/DDBJ databases">
        <authorList>
            <consortium name="The Broad Institute Genome Sequencing Platform"/>
            <person name="Cuomo C."/>
            <person name="Becnel J."/>
            <person name="Sanscrainte N."/>
            <person name="Walker B."/>
            <person name="Young S.K."/>
            <person name="Zeng Q."/>
            <person name="Gargeya S."/>
            <person name="Fitzgerald M."/>
            <person name="Haas B."/>
            <person name="Abouelleil A."/>
            <person name="Alvarado L."/>
            <person name="Arachchi H.M."/>
            <person name="Berlin A.M."/>
            <person name="Chapman S.B."/>
            <person name="Dewar J."/>
            <person name="Goldberg J."/>
            <person name="Griggs A."/>
            <person name="Gujja S."/>
            <person name="Hansen M."/>
            <person name="Howarth C."/>
            <person name="Imamovic A."/>
            <person name="Larimer J."/>
            <person name="McCowan C."/>
            <person name="Murphy C."/>
            <person name="Neiman D."/>
            <person name="Pearson M."/>
            <person name="Priest M."/>
            <person name="Roberts A."/>
            <person name="Saif S."/>
            <person name="Shea T."/>
            <person name="Sisk P."/>
            <person name="Sykes S."/>
            <person name="Wortman J."/>
            <person name="Nusbaum C."/>
            <person name="Birren B."/>
        </authorList>
    </citation>
    <scope>NUCLEOTIDE SEQUENCE [LARGE SCALE GENOMIC DNA]</scope>
    <source>
        <strain evidence="3">PRA339</strain>
    </source>
</reference>
<dbReference type="EMBL" id="KK365130">
    <property type="protein sequence ID" value="KCZ82525.1"/>
    <property type="molecule type" value="Genomic_DNA"/>
</dbReference>
<organism evidence="2 3">
    <name type="scientific">Anncaliia algerae PRA339</name>
    <dbReference type="NCBI Taxonomy" id="1288291"/>
    <lineage>
        <taxon>Eukaryota</taxon>
        <taxon>Fungi</taxon>
        <taxon>Fungi incertae sedis</taxon>
        <taxon>Microsporidia</taxon>
        <taxon>Tubulinosematoidea</taxon>
        <taxon>Tubulinosematidae</taxon>
        <taxon>Anncaliia</taxon>
    </lineage>
</organism>
<feature type="region of interest" description="Disordered" evidence="1">
    <location>
        <begin position="1"/>
        <end position="29"/>
    </location>
</feature>
<evidence type="ECO:0000256" key="1">
    <source>
        <dbReference type="SAM" id="MobiDB-lite"/>
    </source>
</evidence>
<feature type="compositionally biased region" description="Basic and acidic residues" evidence="1">
    <location>
        <begin position="7"/>
        <end position="21"/>
    </location>
</feature>
<protein>
    <submittedName>
        <fullName evidence="2">Uncharacterized protein</fullName>
    </submittedName>
</protein>
<accession>A0A059F5Q4</accession>